<dbReference type="InterPro" id="IPR026870">
    <property type="entry name" value="Zinc_ribbon_dom"/>
</dbReference>
<keyword evidence="3" id="KW-0808">Transferase</keyword>
<gene>
    <name evidence="3" type="ORF">HJG59_019430</name>
</gene>
<evidence type="ECO:0000313" key="4">
    <source>
        <dbReference type="Proteomes" id="UP000550707"/>
    </source>
</evidence>
<feature type="compositionally biased region" description="Low complexity" evidence="1">
    <location>
        <begin position="65"/>
        <end position="84"/>
    </location>
</feature>
<keyword evidence="3" id="KW-0418">Kinase</keyword>
<protein>
    <submittedName>
        <fullName evidence="3">VRK serine/threonine kinase 3</fullName>
    </submittedName>
</protein>
<dbReference type="GO" id="GO:0016301">
    <property type="term" value="F:kinase activity"/>
    <property type="evidence" value="ECO:0007669"/>
    <property type="project" value="UniProtKB-KW"/>
</dbReference>
<reference evidence="3 4" key="1">
    <citation type="journal article" date="2020" name="Nature">
        <title>Six reference-quality genomes reveal evolution of bat adaptations.</title>
        <authorList>
            <person name="Jebb D."/>
            <person name="Huang Z."/>
            <person name="Pippel M."/>
            <person name="Hughes G.M."/>
            <person name="Lavrichenko K."/>
            <person name="Devanna P."/>
            <person name="Winkler S."/>
            <person name="Jermiin L.S."/>
            <person name="Skirmuntt E.C."/>
            <person name="Katzourakis A."/>
            <person name="Burkitt-Gray L."/>
            <person name="Ray D.A."/>
            <person name="Sullivan K.A.M."/>
            <person name="Roscito J.G."/>
            <person name="Kirilenko B.M."/>
            <person name="Davalos L.M."/>
            <person name="Corthals A.P."/>
            <person name="Power M.L."/>
            <person name="Jones G."/>
            <person name="Ransome R.D."/>
            <person name="Dechmann D.K.N."/>
            <person name="Locatelli A.G."/>
            <person name="Puechmaille S.J."/>
            <person name="Fedrigo O."/>
            <person name="Jarvis E.D."/>
            <person name="Hiller M."/>
            <person name="Vernes S.C."/>
            <person name="Myers E.W."/>
            <person name="Teeling E.C."/>
        </authorList>
    </citation>
    <scope>NUCLEOTIDE SEQUENCE [LARGE SCALE GENOMIC DNA]</scope>
    <source>
        <strain evidence="3">MMolMol1</strain>
        <tissue evidence="3">Muscle</tissue>
    </source>
</reference>
<sequence length="102" mass="10859">MSNFCPDCGKSIKTAFKFCPYCGKSLSAVEPEGSQTFVSPLSSSFQGPRRKNVSSELSPKKVKWSGSVTSPSSSLLSNYDSSGSEDTLSPKGINTLKPKVQS</sequence>
<feature type="region of interest" description="Disordered" evidence="1">
    <location>
        <begin position="38"/>
        <end position="102"/>
    </location>
</feature>
<dbReference type="AlphaFoldDB" id="A0A7J8CC46"/>
<feature type="domain" description="Zinc-ribbon" evidence="2">
    <location>
        <begin position="4"/>
        <end position="26"/>
    </location>
</feature>
<dbReference type="EMBL" id="JACASF010000021">
    <property type="protein sequence ID" value="KAF6408418.1"/>
    <property type="molecule type" value="Genomic_DNA"/>
</dbReference>
<accession>A0A7J8CC46</accession>
<name>A0A7J8CC46_MOLMO</name>
<comment type="caution">
    <text evidence="3">The sequence shown here is derived from an EMBL/GenBank/DDBJ whole genome shotgun (WGS) entry which is preliminary data.</text>
</comment>
<keyword evidence="4" id="KW-1185">Reference proteome</keyword>
<organism evidence="3 4">
    <name type="scientific">Molossus molossus</name>
    <name type="common">Pallas' mastiff bat</name>
    <name type="synonym">Vespertilio molossus</name>
    <dbReference type="NCBI Taxonomy" id="27622"/>
    <lineage>
        <taxon>Eukaryota</taxon>
        <taxon>Metazoa</taxon>
        <taxon>Chordata</taxon>
        <taxon>Craniata</taxon>
        <taxon>Vertebrata</taxon>
        <taxon>Euteleostomi</taxon>
        <taxon>Mammalia</taxon>
        <taxon>Eutheria</taxon>
        <taxon>Laurasiatheria</taxon>
        <taxon>Chiroptera</taxon>
        <taxon>Yangochiroptera</taxon>
        <taxon>Molossidae</taxon>
        <taxon>Molossus</taxon>
    </lineage>
</organism>
<proteinExistence type="predicted"/>
<dbReference type="Proteomes" id="UP000550707">
    <property type="component" value="Unassembled WGS sequence"/>
</dbReference>
<dbReference type="Pfam" id="PF13240">
    <property type="entry name" value="Zn_Ribbon_1"/>
    <property type="match status" value="1"/>
</dbReference>
<evidence type="ECO:0000256" key="1">
    <source>
        <dbReference type="SAM" id="MobiDB-lite"/>
    </source>
</evidence>
<evidence type="ECO:0000313" key="3">
    <source>
        <dbReference type="EMBL" id="KAF6408418.1"/>
    </source>
</evidence>
<evidence type="ECO:0000259" key="2">
    <source>
        <dbReference type="Pfam" id="PF13240"/>
    </source>
</evidence>